<evidence type="ECO:0000313" key="1">
    <source>
        <dbReference type="EMBL" id="RGV50541.1"/>
    </source>
</evidence>
<reference evidence="1 2" key="1">
    <citation type="submission" date="2018-08" db="EMBL/GenBank/DDBJ databases">
        <title>A genome reference for cultivated species of the human gut microbiota.</title>
        <authorList>
            <person name="Zou Y."/>
            <person name="Xue W."/>
            <person name="Luo G."/>
        </authorList>
    </citation>
    <scope>NUCLEOTIDE SEQUENCE [LARGE SCALE GENOMIC DNA]</scope>
    <source>
        <strain evidence="1 2">AF14-27</strain>
    </source>
</reference>
<sequence length="154" mass="18030">MEKKKVVLMLSKAFPKRMSNAGEPTNFAEKLSSGEKKHTIRANLAWWQKKAELINSGKAYLSIRQWEGMPYRSKQIEIARFDKISIQPLIIGDAESWKEDVCQVWDNESQRFKMSKLSEVAQNDGLPFDVFKEWFLPYDNSQTMAIVHFTEFKY</sequence>
<gene>
    <name evidence="1" type="ORF">DWW09_14520</name>
</gene>
<dbReference type="Proteomes" id="UP000284366">
    <property type="component" value="Unassembled WGS sequence"/>
</dbReference>
<dbReference type="AlphaFoldDB" id="A0A412XZQ8"/>
<dbReference type="EMBL" id="QRZG01000029">
    <property type="protein sequence ID" value="RGV50541.1"/>
    <property type="molecule type" value="Genomic_DNA"/>
</dbReference>
<name>A0A412XZQ8_9BACE</name>
<evidence type="ECO:0000313" key="2">
    <source>
        <dbReference type="Proteomes" id="UP000284366"/>
    </source>
</evidence>
<dbReference type="RefSeq" id="WP_118047579.1">
    <property type="nucleotide sequence ID" value="NZ_JAQCUW010000012.1"/>
</dbReference>
<evidence type="ECO:0008006" key="3">
    <source>
        <dbReference type="Google" id="ProtNLM"/>
    </source>
</evidence>
<comment type="caution">
    <text evidence="1">The sequence shown here is derived from an EMBL/GenBank/DDBJ whole genome shotgun (WGS) entry which is preliminary data.</text>
</comment>
<protein>
    <recommendedName>
        <fullName evidence="3">ASCH domain-containing protein</fullName>
    </recommendedName>
</protein>
<organism evidence="1 2">
    <name type="scientific">Bacteroides clarus</name>
    <dbReference type="NCBI Taxonomy" id="626929"/>
    <lineage>
        <taxon>Bacteria</taxon>
        <taxon>Pseudomonadati</taxon>
        <taxon>Bacteroidota</taxon>
        <taxon>Bacteroidia</taxon>
        <taxon>Bacteroidales</taxon>
        <taxon>Bacteroidaceae</taxon>
        <taxon>Bacteroides</taxon>
    </lineage>
</organism>
<accession>A0A412XZQ8</accession>
<proteinExistence type="predicted"/>